<protein>
    <recommendedName>
        <fullName evidence="6">DNA 5'-3' helicase</fullName>
        <ecNumber evidence="6">5.6.2.3</ecNumber>
    </recommendedName>
</protein>
<evidence type="ECO:0000313" key="9">
    <source>
        <dbReference type="EMBL" id="AWG43240.1"/>
    </source>
</evidence>
<dbReference type="EC" id="5.6.2.3" evidence="6"/>
<accession>A0A2S1LY90</accession>
<evidence type="ECO:0000256" key="3">
    <source>
        <dbReference type="ARBA" id="ARBA00022801"/>
    </source>
</evidence>
<dbReference type="GO" id="GO:0005524">
    <property type="term" value="F:ATP binding"/>
    <property type="evidence" value="ECO:0007669"/>
    <property type="project" value="UniProtKB-KW"/>
</dbReference>
<evidence type="ECO:0000256" key="7">
    <source>
        <dbReference type="ARBA" id="ARBA00048954"/>
    </source>
</evidence>
<dbReference type="Proteomes" id="UP000244655">
    <property type="component" value="Chromosome"/>
</dbReference>
<dbReference type="GO" id="GO:0016818">
    <property type="term" value="F:hydrolase activity, acting on acid anhydrides, in phosphorus-containing anhydrides"/>
    <property type="evidence" value="ECO:0007669"/>
    <property type="project" value="InterPro"/>
</dbReference>
<dbReference type="GO" id="GO:0003676">
    <property type="term" value="F:nucleic acid binding"/>
    <property type="evidence" value="ECO:0007669"/>
    <property type="project" value="InterPro"/>
</dbReference>
<dbReference type="InterPro" id="IPR011545">
    <property type="entry name" value="DEAD/DEAH_box_helicase_dom"/>
</dbReference>
<dbReference type="SMART" id="SM00491">
    <property type="entry name" value="HELICc2"/>
    <property type="match status" value="1"/>
</dbReference>
<evidence type="ECO:0000256" key="2">
    <source>
        <dbReference type="ARBA" id="ARBA00022741"/>
    </source>
</evidence>
<evidence type="ECO:0000256" key="5">
    <source>
        <dbReference type="ARBA" id="ARBA00038058"/>
    </source>
</evidence>
<name>A0A2S1LY90_9SPIR</name>
<feature type="domain" description="Helicase ATP-binding" evidence="8">
    <location>
        <begin position="10"/>
        <end position="303"/>
    </location>
</feature>
<organism evidence="9 10">
    <name type="scientific">Candidatus Borreliella tachyglossi</name>
    <dbReference type="NCBI Taxonomy" id="1964448"/>
    <lineage>
        <taxon>Bacteria</taxon>
        <taxon>Pseudomonadati</taxon>
        <taxon>Spirochaetota</taxon>
        <taxon>Spirochaetia</taxon>
        <taxon>Spirochaetales</taxon>
        <taxon>Borreliaceae</taxon>
        <taxon>Borreliella</taxon>
    </lineage>
</organism>
<comment type="catalytic activity">
    <reaction evidence="7">
        <text>ATP + H2O = ADP + phosphate + H(+)</text>
        <dbReference type="Rhea" id="RHEA:13065"/>
        <dbReference type="ChEBI" id="CHEBI:15377"/>
        <dbReference type="ChEBI" id="CHEBI:15378"/>
        <dbReference type="ChEBI" id="CHEBI:30616"/>
        <dbReference type="ChEBI" id="CHEBI:43474"/>
        <dbReference type="ChEBI" id="CHEBI:456216"/>
        <dbReference type="EC" id="5.6.2.3"/>
    </reaction>
</comment>
<dbReference type="SMART" id="SM00487">
    <property type="entry name" value="DEXDc"/>
    <property type="match status" value="1"/>
</dbReference>
<keyword evidence="2" id="KW-0547">Nucleotide-binding</keyword>
<dbReference type="InterPro" id="IPR006555">
    <property type="entry name" value="ATP-dep_Helicase_C"/>
</dbReference>
<dbReference type="Pfam" id="PF00270">
    <property type="entry name" value="DEAD"/>
    <property type="match status" value="1"/>
</dbReference>
<gene>
    <name evidence="9" type="ORF">CR532_03860</name>
</gene>
<reference evidence="9 10" key="1">
    <citation type="submission" date="2018-01" db="EMBL/GenBank/DDBJ databases">
        <title>Genome sequence of Borrelia tachyglossi.</title>
        <authorList>
            <person name="Gofton A.W."/>
        </authorList>
    </citation>
    <scope>NUCLEOTIDE SEQUENCE [LARGE SCALE GENOMIC DNA]</scope>
    <source>
        <strain evidence="9 10">Bc-F10-1268</strain>
    </source>
</reference>
<dbReference type="PANTHER" id="PTHR11472">
    <property type="entry name" value="DNA REPAIR DEAD HELICASE RAD3/XP-D SUBFAMILY MEMBER"/>
    <property type="match status" value="1"/>
</dbReference>
<evidence type="ECO:0000256" key="6">
    <source>
        <dbReference type="ARBA" id="ARBA00044969"/>
    </source>
</evidence>
<dbReference type="GO" id="GO:0043139">
    <property type="term" value="F:5'-3' DNA helicase activity"/>
    <property type="evidence" value="ECO:0007669"/>
    <property type="project" value="UniProtKB-EC"/>
</dbReference>
<dbReference type="PROSITE" id="PS51193">
    <property type="entry name" value="HELICASE_ATP_BIND_2"/>
    <property type="match status" value="1"/>
</dbReference>
<comment type="similarity">
    <text evidence="5">Belongs to the helicase family. DinG subfamily.</text>
</comment>
<keyword evidence="3" id="KW-0378">Hydrolase</keyword>
<keyword evidence="10" id="KW-1185">Reference proteome</keyword>
<keyword evidence="9" id="KW-0347">Helicase</keyword>
<proteinExistence type="inferred from homology"/>
<dbReference type="GO" id="GO:0006139">
    <property type="term" value="P:nucleobase-containing compound metabolic process"/>
    <property type="evidence" value="ECO:0007669"/>
    <property type="project" value="InterPro"/>
</dbReference>
<dbReference type="Pfam" id="PF13307">
    <property type="entry name" value="Helicase_C_2"/>
    <property type="match status" value="1"/>
</dbReference>
<dbReference type="InterPro" id="IPR027417">
    <property type="entry name" value="P-loop_NTPase"/>
</dbReference>
<dbReference type="InterPro" id="IPR014001">
    <property type="entry name" value="Helicase_ATP-bd"/>
</dbReference>
<dbReference type="AlphaFoldDB" id="A0A2S1LY90"/>
<dbReference type="PANTHER" id="PTHR11472:SF34">
    <property type="entry name" value="REGULATOR OF TELOMERE ELONGATION HELICASE 1"/>
    <property type="match status" value="1"/>
</dbReference>
<evidence type="ECO:0000256" key="1">
    <source>
        <dbReference type="ARBA" id="ARBA00001966"/>
    </source>
</evidence>
<evidence type="ECO:0000256" key="4">
    <source>
        <dbReference type="ARBA" id="ARBA00022840"/>
    </source>
</evidence>
<evidence type="ECO:0000259" key="8">
    <source>
        <dbReference type="PROSITE" id="PS51193"/>
    </source>
</evidence>
<keyword evidence="4" id="KW-0067">ATP-binding</keyword>
<comment type="cofactor">
    <cofactor evidence="1">
        <name>[4Fe-4S] cluster</name>
        <dbReference type="ChEBI" id="CHEBI:49883"/>
    </cofactor>
</comment>
<dbReference type="InterPro" id="IPR045028">
    <property type="entry name" value="DinG/Rad3-like"/>
</dbReference>
<dbReference type="OrthoDB" id="9803913at2"/>
<sequence>MNLIEYILKKAELNVKGFVTRNNQLRMIDKVSRAFNDENFLVIEAPTGTGKSLAYLISAIDFIQKTQEKVIISTASINLQEQLIKKDIKSLENIIPCKIKFGIIKGMRNYLCLRRLEEFERSLLTYTFNKKNLESLIYWAKTTKTGDKDELNFIDDKIWEEVSASIETCSGITCPDENKCFFKKARRKASECDIIITNHHLLLNDLYIRNEILTEKETHENDSEKIDTEEELNLILPNIKNVIIDEAHYLEEAARTLFNKNFSRIGIKQLFIKIDKLIKRQNIGGAYKKNFEIATISSFENIEYIIRTTKDFPSIYRITNATHKLDFYMRIKTHLQDIIYNLENYRTAITSVIQDLENQVAQIELNRLIRNIELKELLIKNFISENSYINLCFWIENKKNIPIFKTSEINLAPGLNSIMHKRLRRVIFTSATLLTNQSFSYFFNQTGLNLSDKEIKTEKLPYSFPYKERSILTIISDIENPNNEEEFLSQSAIYIKELVMLNKGGTLILLTSLKSLEYIGKNIKDFLLRNDINIFVQGDLPKHELINSFKYSQKKSVLIGIKNFWEGIDIKGDKLTMVIMPKLPFQTPSDPILIAKNELAIRVGENFFTKETLPQAIIKFKQGFGRLIRDSKDYGIIVCFDKRIFEKTYGKLFLESLPDIETHYSNFENIKQIIDIFFKKQEQNTNL</sequence>
<dbReference type="InterPro" id="IPR014013">
    <property type="entry name" value="Helic_SF1/SF2_ATP-bd_DinG/Rad3"/>
</dbReference>
<dbReference type="EMBL" id="CP025785">
    <property type="protein sequence ID" value="AWG43240.1"/>
    <property type="molecule type" value="Genomic_DNA"/>
</dbReference>
<evidence type="ECO:0000313" key="10">
    <source>
        <dbReference type="Proteomes" id="UP000244655"/>
    </source>
</evidence>
<dbReference type="Gene3D" id="3.40.50.300">
    <property type="entry name" value="P-loop containing nucleotide triphosphate hydrolases"/>
    <property type="match status" value="2"/>
</dbReference>
<dbReference type="SUPFAM" id="SSF52540">
    <property type="entry name" value="P-loop containing nucleoside triphosphate hydrolases"/>
    <property type="match status" value="1"/>
</dbReference>